<dbReference type="InterPro" id="IPR029039">
    <property type="entry name" value="Flavoprotein-like_sf"/>
</dbReference>
<evidence type="ECO:0000313" key="3">
    <source>
        <dbReference type="Proteomes" id="UP000580861"/>
    </source>
</evidence>
<dbReference type="InterPro" id="IPR050712">
    <property type="entry name" value="NAD(P)H-dep_reductase"/>
</dbReference>
<dbReference type="Gene3D" id="3.40.50.360">
    <property type="match status" value="1"/>
</dbReference>
<feature type="domain" description="NADPH-dependent FMN reductase-like" evidence="1">
    <location>
        <begin position="1"/>
        <end position="139"/>
    </location>
</feature>
<dbReference type="EMBL" id="JACHMX010000001">
    <property type="protein sequence ID" value="MBB5850283.1"/>
    <property type="molecule type" value="Genomic_DNA"/>
</dbReference>
<protein>
    <submittedName>
        <fullName evidence="2">NAD(P)H-dependent FMN reductase</fullName>
    </submittedName>
</protein>
<dbReference type="RefSeq" id="WP_184891565.1">
    <property type="nucleotide sequence ID" value="NZ_JACHMX010000001.1"/>
</dbReference>
<reference evidence="2 3" key="1">
    <citation type="submission" date="2020-08" db="EMBL/GenBank/DDBJ databases">
        <title>Sequencing the genomes of 1000 actinobacteria strains.</title>
        <authorList>
            <person name="Klenk H.-P."/>
        </authorList>
    </citation>
    <scope>NUCLEOTIDE SEQUENCE [LARGE SCALE GENOMIC DNA]</scope>
    <source>
        <strain evidence="2 3">DSM 45272</strain>
    </source>
</reference>
<name>A0A841ATL2_9PSEU</name>
<dbReference type="Proteomes" id="UP000580861">
    <property type="component" value="Unassembled WGS sequence"/>
</dbReference>
<dbReference type="GO" id="GO:0005829">
    <property type="term" value="C:cytosol"/>
    <property type="evidence" value="ECO:0007669"/>
    <property type="project" value="TreeGrafter"/>
</dbReference>
<comment type="caution">
    <text evidence="2">The sequence shown here is derived from an EMBL/GenBank/DDBJ whole genome shotgun (WGS) entry which is preliminary data.</text>
</comment>
<dbReference type="AlphaFoldDB" id="A0A841ATL2"/>
<dbReference type="Pfam" id="PF03358">
    <property type="entry name" value="FMN_red"/>
    <property type="match status" value="1"/>
</dbReference>
<keyword evidence="3" id="KW-1185">Reference proteome</keyword>
<proteinExistence type="predicted"/>
<gene>
    <name evidence="2" type="ORF">HDA45_000370</name>
</gene>
<sequence length="168" mass="18386">MRIAIIIGSIQEGRFGLAAADWLAARAYRRPDLDVDVIDLAQAWLPTVLPAEPPATGGPPAVEDLRPWLATADGFVIVTSEDNHSFPASLKNAIDWYREEWRAKPVAFVAYGAESGGLRAVDHLRPVFTSLAAACVGDPVTFRFRNAPDDAAAERLLDDLKDHHHAHR</sequence>
<evidence type="ECO:0000259" key="1">
    <source>
        <dbReference type="Pfam" id="PF03358"/>
    </source>
</evidence>
<dbReference type="GO" id="GO:0016491">
    <property type="term" value="F:oxidoreductase activity"/>
    <property type="evidence" value="ECO:0007669"/>
    <property type="project" value="InterPro"/>
</dbReference>
<evidence type="ECO:0000313" key="2">
    <source>
        <dbReference type="EMBL" id="MBB5850283.1"/>
    </source>
</evidence>
<organism evidence="2 3">
    <name type="scientific">Amycolatopsis umgeniensis</name>
    <dbReference type="NCBI Taxonomy" id="336628"/>
    <lineage>
        <taxon>Bacteria</taxon>
        <taxon>Bacillati</taxon>
        <taxon>Actinomycetota</taxon>
        <taxon>Actinomycetes</taxon>
        <taxon>Pseudonocardiales</taxon>
        <taxon>Pseudonocardiaceae</taxon>
        <taxon>Amycolatopsis</taxon>
    </lineage>
</organism>
<dbReference type="SUPFAM" id="SSF52218">
    <property type="entry name" value="Flavoproteins"/>
    <property type="match status" value="1"/>
</dbReference>
<dbReference type="GO" id="GO:0010181">
    <property type="term" value="F:FMN binding"/>
    <property type="evidence" value="ECO:0007669"/>
    <property type="project" value="TreeGrafter"/>
</dbReference>
<dbReference type="InterPro" id="IPR005025">
    <property type="entry name" value="FMN_Rdtase-like_dom"/>
</dbReference>
<dbReference type="PANTHER" id="PTHR30543">
    <property type="entry name" value="CHROMATE REDUCTASE"/>
    <property type="match status" value="1"/>
</dbReference>
<dbReference type="PANTHER" id="PTHR30543:SF21">
    <property type="entry name" value="NAD(P)H-DEPENDENT FMN REDUCTASE LOT6"/>
    <property type="match status" value="1"/>
</dbReference>
<accession>A0A841ATL2</accession>